<evidence type="ECO:0000313" key="2">
    <source>
        <dbReference type="EMBL" id="KAJ3653370.1"/>
    </source>
</evidence>
<reference evidence="2" key="1">
    <citation type="journal article" date="2023" name="G3 (Bethesda)">
        <title>Whole genome assemblies of Zophobas morio and Tenebrio molitor.</title>
        <authorList>
            <person name="Kaur S."/>
            <person name="Stinson S.A."/>
            <person name="diCenzo G.C."/>
        </authorList>
    </citation>
    <scope>NUCLEOTIDE SEQUENCE</scope>
    <source>
        <strain evidence="2">QUZm001</strain>
    </source>
</reference>
<evidence type="ECO:0000256" key="1">
    <source>
        <dbReference type="SAM" id="MobiDB-lite"/>
    </source>
</evidence>
<name>A0AA38IBC0_9CUCU</name>
<keyword evidence="3" id="KW-1185">Reference proteome</keyword>
<comment type="caution">
    <text evidence="2">The sequence shown here is derived from an EMBL/GenBank/DDBJ whole genome shotgun (WGS) entry which is preliminary data.</text>
</comment>
<feature type="region of interest" description="Disordered" evidence="1">
    <location>
        <begin position="50"/>
        <end position="71"/>
    </location>
</feature>
<proteinExistence type="predicted"/>
<dbReference type="AlphaFoldDB" id="A0AA38IBC0"/>
<evidence type="ECO:0000313" key="3">
    <source>
        <dbReference type="Proteomes" id="UP001168821"/>
    </source>
</evidence>
<organism evidence="2 3">
    <name type="scientific">Zophobas morio</name>
    <dbReference type="NCBI Taxonomy" id="2755281"/>
    <lineage>
        <taxon>Eukaryota</taxon>
        <taxon>Metazoa</taxon>
        <taxon>Ecdysozoa</taxon>
        <taxon>Arthropoda</taxon>
        <taxon>Hexapoda</taxon>
        <taxon>Insecta</taxon>
        <taxon>Pterygota</taxon>
        <taxon>Neoptera</taxon>
        <taxon>Endopterygota</taxon>
        <taxon>Coleoptera</taxon>
        <taxon>Polyphaga</taxon>
        <taxon>Cucujiformia</taxon>
        <taxon>Tenebrionidae</taxon>
        <taxon>Zophobas</taxon>
    </lineage>
</organism>
<gene>
    <name evidence="2" type="ORF">Zmor_012624</name>
</gene>
<accession>A0AA38IBC0</accession>
<sequence>MQHLTPYHPKRIKPGEAIGRKRVGAACASLRNTHRTLDLRIRRERNQRAVGVCPARASGAATTSDELDQSHHAPATFRARRRHHVAWARHAATPFSFLFFYFRFSSDGPTAGDAVTSE</sequence>
<dbReference type="EMBL" id="JALNTZ010000004">
    <property type="protein sequence ID" value="KAJ3653370.1"/>
    <property type="molecule type" value="Genomic_DNA"/>
</dbReference>
<protein>
    <submittedName>
        <fullName evidence="2">Uncharacterized protein</fullName>
    </submittedName>
</protein>
<dbReference type="Proteomes" id="UP001168821">
    <property type="component" value="Unassembled WGS sequence"/>
</dbReference>